<keyword evidence="1" id="KW-0812">Transmembrane</keyword>
<gene>
    <name evidence="3" type="ORF">ACFOW6_01305</name>
</gene>
<dbReference type="Proteomes" id="UP001595799">
    <property type="component" value="Unassembled WGS sequence"/>
</dbReference>
<dbReference type="InterPro" id="IPR029058">
    <property type="entry name" value="AB_hydrolase_fold"/>
</dbReference>
<feature type="transmembrane region" description="Helical" evidence="1">
    <location>
        <begin position="53"/>
        <end position="75"/>
    </location>
</feature>
<dbReference type="Gene3D" id="3.40.50.1820">
    <property type="entry name" value="alpha/beta hydrolase"/>
    <property type="match status" value="1"/>
</dbReference>
<dbReference type="PANTHER" id="PTHR43798">
    <property type="entry name" value="MONOACYLGLYCEROL LIPASE"/>
    <property type="match status" value="1"/>
</dbReference>
<dbReference type="RefSeq" id="WP_382420355.1">
    <property type="nucleotide sequence ID" value="NZ_JBHSCW010000001.1"/>
</dbReference>
<feature type="domain" description="Serine aminopeptidase S33" evidence="2">
    <location>
        <begin position="124"/>
        <end position="354"/>
    </location>
</feature>
<keyword evidence="3" id="KW-0378">Hydrolase</keyword>
<keyword evidence="4" id="KW-1185">Reference proteome</keyword>
<comment type="caution">
    <text evidence="3">The sequence shown here is derived from an EMBL/GenBank/DDBJ whole genome shotgun (WGS) entry which is preliminary data.</text>
</comment>
<name>A0ABV8UH44_9PROT</name>
<dbReference type="PANTHER" id="PTHR43798:SF33">
    <property type="entry name" value="HYDROLASE, PUTATIVE (AFU_ORTHOLOGUE AFUA_2G14860)-RELATED"/>
    <property type="match status" value="1"/>
</dbReference>
<keyword evidence="1" id="KW-0472">Membrane</keyword>
<reference evidence="4" key="1">
    <citation type="journal article" date="2019" name="Int. J. Syst. Evol. Microbiol.">
        <title>The Global Catalogue of Microorganisms (GCM) 10K type strain sequencing project: providing services to taxonomists for standard genome sequencing and annotation.</title>
        <authorList>
            <consortium name="The Broad Institute Genomics Platform"/>
            <consortium name="The Broad Institute Genome Sequencing Center for Infectious Disease"/>
            <person name="Wu L."/>
            <person name="Ma J."/>
        </authorList>
    </citation>
    <scope>NUCLEOTIDE SEQUENCE [LARGE SCALE GENOMIC DNA]</scope>
    <source>
        <strain evidence="4">CECT 8472</strain>
    </source>
</reference>
<evidence type="ECO:0000313" key="3">
    <source>
        <dbReference type="EMBL" id="MFC4350171.1"/>
    </source>
</evidence>
<keyword evidence="1" id="KW-1133">Transmembrane helix</keyword>
<dbReference type="SUPFAM" id="SSF53474">
    <property type="entry name" value="alpha/beta-Hydrolases"/>
    <property type="match status" value="1"/>
</dbReference>
<dbReference type="Pfam" id="PF12146">
    <property type="entry name" value="Hydrolase_4"/>
    <property type="match status" value="1"/>
</dbReference>
<sequence>MVEAYPAKRLLRLRNCTRIPRLHHHCFFAGALWFIDSMTGTGKRLVTLTKIKIALLSFAVLSLICIATLAALIGYGSRPKPEAMPSIAKGFESVDYSTLPQTQTLQARDGTRLAYRHYPGDEDCAVLALHGSATEGRSFHALARELEQEGVGVYVPDLRGHGESGREGDIPRRGVLENDIEIFIDHITAARPEAQLSLLGFSSGGGLALRYAGRHRLPDSSRLVMLAPMLGIDSAPYTEDNPHARDQEWARPFVPRLVGLSILNGLGIHAFDHLPVIAFAVERDNPHVTATYSHRLLDSLNPDDHHHLLRNTDVPVTILAGTHDEIFASDHYEQAVRAARPEARVRLLEGIGHADMILDPQALERVTGEIAGSSC</sequence>
<evidence type="ECO:0000256" key="1">
    <source>
        <dbReference type="SAM" id="Phobius"/>
    </source>
</evidence>
<protein>
    <submittedName>
        <fullName evidence="3">Alpha/beta hydrolase</fullName>
    </submittedName>
</protein>
<dbReference type="EMBL" id="JBHSCW010000001">
    <property type="protein sequence ID" value="MFC4350171.1"/>
    <property type="molecule type" value="Genomic_DNA"/>
</dbReference>
<dbReference type="GO" id="GO:0016787">
    <property type="term" value="F:hydrolase activity"/>
    <property type="evidence" value="ECO:0007669"/>
    <property type="project" value="UniProtKB-KW"/>
</dbReference>
<accession>A0ABV8UH44</accession>
<proteinExistence type="predicted"/>
<dbReference type="InterPro" id="IPR022742">
    <property type="entry name" value="Hydrolase_4"/>
</dbReference>
<dbReference type="InterPro" id="IPR050266">
    <property type="entry name" value="AB_hydrolase_sf"/>
</dbReference>
<evidence type="ECO:0000313" key="4">
    <source>
        <dbReference type="Proteomes" id="UP001595799"/>
    </source>
</evidence>
<evidence type="ECO:0000259" key="2">
    <source>
        <dbReference type="Pfam" id="PF12146"/>
    </source>
</evidence>
<organism evidence="3 4">
    <name type="scientific">Fodinicurvata halophila</name>
    <dbReference type="NCBI Taxonomy" id="1419723"/>
    <lineage>
        <taxon>Bacteria</taxon>
        <taxon>Pseudomonadati</taxon>
        <taxon>Pseudomonadota</taxon>
        <taxon>Alphaproteobacteria</taxon>
        <taxon>Rhodospirillales</taxon>
        <taxon>Rhodovibrionaceae</taxon>
        <taxon>Fodinicurvata</taxon>
    </lineage>
</organism>